<sequence length="149" mass="16264">MRAVVQRVKSAHVTINDKIVGEIDQGFMILLGIHEEDSQDDVAYLVKKIAKLRVFEDENGKLNLSIDAVGGSILSVSQFTLNADTKKGNRPSFIKAARPETAVPLYEAFNDGLSQQGIPVVTGEFGADMQISLVNDGPVTIIYDTREKT</sequence>
<reference evidence="5 6" key="1">
    <citation type="submission" date="2011-01" db="EMBL/GenBank/DDBJ databases">
        <title>Whole genome sequence of Tetragenococcus halophilus NBRC 12172.</title>
        <authorList>
            <person name="Nakazawa H."/>
            <person name="Omata S."/>
            <person name="Koga C."/>
            <person name="Watanabe Y."/>
            <person name="Katano Y."/>
            <person name="Ito N."/>
            <person name="Tsukatani N."/>
            <person name="Ankai A."/>
            <person name="Oguchi A."/>
            <person name="Fukui S."/>
            <person name="Yashiro I."/>
            <person name="Kamata S."/>
            <person name="Hashimoto Y."/>
            <person name="Yamazaki J."/>
            <person name="Taguchi H."/>
            <person name="Tanaka A."/>
            <person name="Koyama T."/>
            <person name="Ichige A."/>
            <person name="Hanya Y."/>
            <person name="Tanikawa S."/>
            <person name="Yamazaki S."/>
            <person name="Fujita N."/>
        </authorList>
    </citation>
    <scope>NUCLEOTIDE SEQUENCE [LARGE SCALE GENOMIC DNA]</scope>
    <source>
        <strain evidence="6">DSM 20338 / JCM 20259 / NCIMB 9735 / NBRC 12172</strain>
    </source>
</reference>
<dbReference type="PANTHER" id="PTHR10472:SF5">
    <property type="entry name" value="D-AMINOACYL-TRNA DEACYLASE 1"/>
    <property type="match status" value="1"/>
</dbReference>
<dbReference type="EC" id="3.1.1.-" evidence="4"/>
<dbReference type="GO" id="GO:0005737">
    <property type="term" value="C:cytoplasm"/>
    <property type="evidence" value="ECO:0007669"/>
    <property type="project" value="UniProtKB-SubCell"/>
</dbReference>
<dbReference type="SUPFAM" id="SSF69500">
    <property type="entry name" value="DTD-like"/>
    <property type="match status" value="1"/>
</dbReference>
<evidence type="ECO:0000256" key="4">
    <source>
        <dbReference type="HAMAP-Rule" id="MF_00518"/>
    </source>
</evidence>
<dbReference type="KEGG" id="thl:TEH_21530"/>
<evidence type="ECO:0000313" key="5">
    <source>
        <dbReference type="EMBL" id="BAK95480.1"/>
    </source>
</evidence>
<dbReference type="GO" id="GO:0043908">
    <property type="term" value="F:Ser(Gly)-tRNA(Ala) hydrolase activity"/>
    <property type="evidence" value="ECO:0007669"/>
    <property type="project" value="UniProtKB-UniRule"/>
</dbReference>
<organism evidence="5 6">
    <name type="scientific">Tetragenococcus halophilus (strain DSM 20338 / JCM 20259 / NCIMB 9735 / NBRC 12172)</name>
    <name type="common">Pediococcus halophilus</name>
    <dbReference type="NCBI Taxonomy" id="945021"/>
    <lineage>
        <taxon>Bacteria</taxon>
        <taxon>Bacillati</taxon>
        <taxon>Bacillota</taxon>
        <taxon>Bacilli</taxon>
        <taxon>Lactobacillales</taxon>
        <taxon>Enterococcaceae</taxon>
        <taxon>Tetragenococcus</taxon>
    </lineage>
</organism>
<evidence type="ECO:0000256" key="1">
    <source>
        <dbReference type="ARBA" id="ARBA00009673"/>
    </source>
</evidence>
<comment type="domain">
    <text evidence="4">A Gly-cisPro motif from one monomer fits into the active site of the other monomer to allow specific chiral rejection of L-amino acids.</text>
</comment>
<protein>
    <recommendedName>
        <fullName evidence="4">D-aminoacyl-tRNA deacylase</fullName>
        <shortName evidence="4">DTD</shortName>
        <ecNumber evidence="4">3.1.1.96</ecNumber>
    </recommendedName>
    <alternativeName>
        <fullName evidence="4">Gly-tRNA(Ala) deacylase</fullName>
        <ecNumber evidence="4">3.1.1.-</ecNumber>
    </alternativeName>
</protein>
<dbReference type="GO" id="GO:0019478">
    <property type="term" value="P:D-amino acid catabolic process"/>
    <property type="evidence" value="ECO:0007669"/>
    <property type="project" value="UniProtKB-UniRule"/>
</dbReference>
<dbReference type="FunFam" id="3.50.80.10:FF:000001">
    <property type="entry name" value="D-aminoacyl-tRNA deacylase"/>
    <property type="match status" value="1"/>
</dbReference>
<evidence type="ECO:0000256" key="3">
    <source>
        <dbReference type="ARBA" id="ARBA00022884"/>
    </source>
</evidence>
<proteinExistence type="inferred from homology"/>
<dbReference type="InterPro" id="IPR023509">
    <property type="entry name" value="DTD-like_sf"/>
</dbReference>
<dbReference type="RefSeq" id="WP_014125517.1">
    <property type="nucleotide sequence ID" value="NC_016052.1"/>
</dbReference>
<comment type="similarity">
    <text evidence="1 4">Belongs to the DTD family.</text>
</comment>
<gene>
    <name evidence="4 5" type="primary">dtd</name>
    <name evidence="5" type="ordered locus">TEH_21530</name>
</gene>
<comment type="catalytic activity">
    <reaction evidence="4">
        <text>a D-aminoacyl-tRNA + H2O = a tRNA + a D-alpha-amino acid + H(+)</text>
        <dbReference type="Rhea" id="RHEA:13953"/>
        <dbReference type="Rhea" id="RHEA-COMP:10123"/>
        <dbReference type="Rhea" id="RHEA-COMP:10124"/>
        <dbReference type="ChEBI" id="CHEBI:15377"/>
        <dbReference type="ChEBI" id="CHEBI:15378"/>
        <dbReference type="ChEBI" id="CHEBI:59871"/>
        <dbReference type="ChEBI" id="CHEBI:78442"/>
        <dbReference type="ChEBI" id="CHEBI:79333"/>
        <dbReference type="EC" id="3.1.1.96"/>
    </reaction>
</comment>
<dbReference type="Gene3D" id="3.50.80.10">
    <property type="entry name" value="D-tyrosyl-tRNA(Tyr) deacylase"/>
    <property type="match status" value="1"/>
</dbReference>
<dbReference type="GO" id="GO:0000049">
    <property type="term" value="F:tRNA binding"/>
    <property type="evidence" value="ECO:0007669"/>
    <property type="project" value="UniProtKB-UniRule"/>
</dbReference>
<comment type="subcellular location">
    <subcellularLocation>
        <location evidence="4">Cytoplasm</location>
    </subcellularLocation>
</comment>
<comment type="catalytic activity">
    <reaction evidence="4">
        <text>glycyl-tRNA(Ala) + H2O = tRNA(Ala) + glycine + H(+)</text>
        <dbReference type="Rhea" id="RHEA:53744"/>
        <dbReference type="Rhea" id="RHEA-COMP:9657"/>
        <dbReference type="Rhea" id="RHEA-COMP:13640"/>
        <dbReference type="ChEBI" id="CHEBI:15377"/>
        <dbReference type="ChEBI" id="CHEBI:15378"/>
        <dbReference type="ChEBI" id="CHEBI:57305"/>
        <dbReference type="ChEBI" id="CHEBI:78442"/>
        <dbReference type="ChEBI" id="CHEBI:78522"/>
    </reaction>
</comment>
<dbReference type="Proteomes" id="UP000002663">
    <property type="component" value="Chromosome"/>
</dbReference>
<keyword evidence="4 5" id="KW-0378">Hydrolase</keyword>
<dbReference type="EC" id="3.1.1.96" evidence="4"/>
<dbReference type="Pfam" id="PF02580">
    <property type="entry name" value="Tyr_Deacylase"/>
    <property type="match status" value="1"/>
</dbReference>
<dbReference type="InterPro" id="IPR003732">
    <property type="entry name" value="Daa-tRNA_deacyls_DTD"/>
</dbReference>
<comment type="subunit">
    <text evidence="4">Homodimer.</text>
</comment>
<dbReference type="AlphaFoldDB" id="A0AAN1VRV6"/>
<accession>A0AAN1VRV6</accession>
<evidence type="ECO:0000256" key="2">
    <source>
        <dbReference type="ARBA" id="ARBA00022555"/>
    </source>
</evidence>
<dbReference type="CDD" id="cd00563">
    <property type="entry name" value="Dtyr_deacylase"/>
    <property type="match status" value="1"/>
</dbReference>
<keyword evidence="3 4" id="KW-0694">RNA-binding</keyword>
<name>A0AAN1VRV6_TETHN</name>
<keyword evidence="4" id="KW-0963">Cytoplasm</keyword>
<dbReference type="NCBIfam" id="TIGR00256">
    <property type="entry name" value="D-aminoacyl-tRNA deacylase"/>
    <property type="match status" value="1"/>
</dbReference>
<comment type="function">
    <text evidence="4">An aminoacyl-tRNA editing enzyme that deacylates mischarged D-aminoacyl-tRNAs. Also deacylates mischarged glycyl-tRNA(Ala), protecting cells against glycine mischarging by AlaRS. Acts via tRNA-based rather than protein-based catalysis; rejects L-amino acids rather than detecting D-amino acids in the active site. By recycling D-aminoacyl-tRNA to D-amino acids and free tRNA molecules, this enzyme counteracts the toxicity associated with the formation of D-aminoacyl-tRNA entities in vivo and helps enforce protein L-homochirality.</text>
</comment>
<dbReference type="EMBL" id="AP012046">
    <property type="protein sequence ID" value="BAK95480.1"/>
    <property type="molecule type" value="Genomic_DNA"/>
</dbReference>
<dbReference type="GO" id="GO:0051500">
    <property type="term" value="F:D-tyrosyl-tRNA(Tyr) deacylase activity"/>
    <property type="evidence" value="ECO:0007669"/>
    <property type="project" value="TreeGrafter"/>
</dbReference>
<feature type="short sequence motif" description="Gly-cisPro motif, important for rejection of L-amino acids" evidence="4">
    <location>
        <begin position="137"/>
        <end position="138"/>
    </location>
</feature>
<dbReference type="PANTHER" id="PTHR10472">
    <property type="entry name" value="D-TYROSYL-TRNA TYR DEACYLASE"/>
    <property type="match status" value="1"/>
</dbReference>
<evidence type="ECO:0000313" key="6">
    <source>
        <dbReference type="Proteomes" id="UP000002663"/>
    </source>
</evidence>
<dbReference type="GO" id="GO:0106026">
    <property type="term" value="F:Gly-tRNA(Ala) deacylase activity"/>
    <property type="evidence" value="ECO:0007669"/>
    <property type="project" value="UniProtKB-UniRule"/>
</dbReference>
<dbReference type="HAMAP" id="MF_00518">
    <property type="entry name" value="Deacylase_Dtd"/>
    <property type="match status" value="1"/>
</dbReference>
<keyword evidence="2 4" id="KW-0820">tRNA-binding</keyword>